<dbReference type="GO" id="GO:0008033">
    <property type="term" value="P:tRNA processing"/>
    <property type="evidence" value="ECO:0007669"/>
    <property type="project" value="InterPro"/>
</dbReference>
<proteinExistence type="predicted"/>
<dbReference type="EMBL" id="JAJJMB010005771">
    <property type="protein sequence ID" value="KAI3937487.1"/>
    <property type="molecule type" value="Genomic_DNA"/>
</dbReference>
<reference evidence="1" key="1">
    <citation type="submission" date="2022-04" db="EMBL/GenBank/DDBJ databases">
        <title>A functionally conserved STORR gene fusion in Papaver species that diverged 16.8 million years ago.</title>
        <authorList>
            <person name="Catania T."/>
        </authorList>
    </citation>
    <scope>NUCLEOTIDE SEQUENCE</scope>
    <source>
        <strain evidence="1">S-188037</strain>
    </source>
</reference>
<sequence length="88" mass="9938">MELGYSGVAYNRCMKGVMSDNDRCTIYVFPLSSLLKASPTLSVKFYRELLKIVFDHVCKASEVDLIAIAFSERLPSRLLQLSKRSTSK</sequence>
<accession>A0AAD4T4E2</accession>
<dbReference type="Proteomes" id="UP001202328">
    <property type="component" value="Unassembled WGS sequence"/>
</dbReference>
<gene>
    <name evidence="1" type="ORF">MKW98_018786</name>
</gene>
<dbReference type="PANTHER" id="PTHR13031">
    <property type="entry name" value="RIBONUCLEASE P SUBUNIT P30"/>
    <property type="match status" value="1"/>
</dbReference>
<name>A0AAD4T4E2_9MAGN</name>
<dbReference type="PANTHER" id="PTHR13031:SF0">
    <property type="entry name" value="RIBONUCLEASE P PROTEIN SUBUNIT P30"/>
    <property type="match status" value="1"/>
</dbReference>
<dbReference type="GO" id="GO:0005655">
    <property type="term" value="C:nucleolar ribonuclease P complex"/>
    <property type="evidence" value="ECO:0007669"/>
    <property type="project" value="TreeGrafter"/>
</dbReference>
<comment type="caution">
    <text evidence="1">The sequence shown here is derived from an EMBL/GenBank/DDBJ whole genome shotgun (WGS) entry which is preliminary data.</text>
</comment>
<dbReference type="InterPro" id="IPR002738">
    <property type="entry name" value="RNase_P_p30"/>
</dbReference>
<dbReference type="AlphaFoldDB" id="A0AAD4T4E2"/>
<keyword evidence="2" id="KW-1185">Reference proteome</keyword>
<evidence type="ECO:0000313" key="2">
    <source>
        <dbReference type="Proteomes" id="UP001202328"/>
    </source>
</evidence>
<evidence type="ECO:0000313" key="1">
    <source>
        <dbReference type="EMBL" id="KAI3937487.1"/>
    </source>
</evidence>
<protein>
    <submittedName>
        <fullName evidence="1">Uncharacterized protein</fullName>
    </submittedName>
</protein>
<dbReference type="GO" id="GO:0003723">
    <property type="term" value="F:RNA binding"/>
    <property type="evidence" value="ECO:0007669"/>
    <property type="project" value="TreeGrafter"/>
</dbReference>
<organism evidence="1 2">
    <name type="scientific">Papaver atlanticum</name>
    <dbReference type="NCBI Taxonomy" id="357466"/>
    <lineage>
        <taxon>Eukaryota</taxon>
        <taxon>Viridiplantae</taxon>
        <taxon>Streptophyta</taxon>
        <taxon>Embryophyta</taxon>
        <taxon>Tracheophyta</taxon>
        <taxon>Spermatophyta</taxon>
        <taxon>Magnoliopsida</taxon>
        <taxon>Ranunculales</taxon>
        <taxon>Papaveraceae</taxon>
        <taxon>Papaveroideae</taxon>
        <taxon>Papaver</taxon>
    </lineage>
</organism>